<dbReference type="Gene3D" id="2.120.10.30">
    <property type="entry name" value="TolB, C-terminal domain"/>
    <property type="match status" value="1"/>
</dbReference>
<evidence type="ECO:0000256" key="1">
    <source>
        <dbReference type="ARBA" id="ARBA00022723"/>
    </source>
</evidence>
<dbReference type="CDD" id="cd19776">
    <property type="entry name" value="Bbox2_TRIM25_C-IV"/>
    <property type="match status" value="1"/>
</dbReference>
<dbReference type="SMART" id="SM00184">
    <property type="entry name" value="RING"/>
    <property type="match status" value="1"/>
</dbReference>
<dbReference type="InterPro" id="IPR001841">
    <property type="entry name" value="Znf_RING"/>
</dbReference>
<dbReference type="PANTHER" id="PTHR25462:SF296">
    <property type="entry name" value="MEIOTIC P26, ISOFORM F"/>
    <property type="match status" value="1"/>
</dbReference>
<dbReference type="Gene3D" id="3.30.40.10">
    <property type="entry name" value="Zinc/RING finger domain, C3HC4 (zinc finger)"/>
    <property type="match status" value="1"/>
</dbReference>
<reference evidence="7 8" key="1">
    <citation type="journal article" date="2017" name="Nat. Ecol. Evol.">
        <title>Scallop genome provides insights into evolution of bilaterian karyotype and development.</title>
        <authorList>
            <person name="Wang S."/>
            <person name="Zhang J."/>
            <person name="Jiao W."/>
            <person name="Li J."/>
            <person name="Xun X."/>
            <person name="Sun Y."/>
            <person name="Guo X."/>
            <person name="Huan P."/>
            <person name="Dong B."/>
            <person name="Zhang L."/>
            <person name="Hu X."/>
            <person name="Sun X."/>
            <person name="Wang J."/>
            <person name="Zhao C."/>
            <person name="Wang Y."/>
            <person name="Wang D."/>
            <person name="Huang X."/>
            <person name="Wang R."/>
            <person name="Lv J."/>
            <person name="Li Y."/>
            <person name="Zhang Z."/>
            <person name="Liu B."/>
            <person name="Lu W."/>
            <person name="Hui Y."/>
            <person name="Liang J."/>
            <person name="Zhou Z."/>
            <person name="Hou R."/>
            <person name="Li X."/>
            <person name="Liu Y."/>
            <person name="Li H."/>
            <person name="Ning X."/>
            <person name="Lin Y."/>
            <person name="Zhao L."/>
            <person name="Xing Q."/>
            <person name="Dou J."/>
            <person name="Li Y."/>
            <person name="Mao J."/>
            <person name="Guo H."/>
            <person name="Dou H."/>
            <person name="Li T."/>
            <person name="Mu C."/>
            <person name="Jiang W."/>
            <person name="Fu Q."/>
            <person name="Fu X."/>
            <person name="Miao Y."/>
            <person name="Liu J."/>
            <person name="Yu Q."/>
            <person name="Li R."/>
            <person name="Liao H."/>
            <person name="Li X."/>
            <person name="Kong Y."/>
            <person name="Jiang Z."/>
            <person name="Chourrout D."/>
            <person name="Li R."/>
            <person name="Bao Z."/>
        </authorList>
    </citation>
    <scope>NUCLEOTIDE SEQUENCE [LARGE SCALE GENOMIC DNA]</scope>
    <source>
        <strain evidence="7 8">PY_sf001</strain>
    </source>
</reference>
<organism evidence="7 8">
    <name type="scientific">Mizuhopecten yessoensis</name>
    <name type="common">Japanese scallop</name>
    <name type="synonym">Patinopecten yessoensis</name>
    <dbReference type="NCBI Taxonomy" id="6573"/>
    <lineage>
        <taxon>Eukaryota</taxon>
        <taxon>Metazoa</taxon>
        <taxon>Spiralia</taxon>
        <taxon>Lophotrochozoa</taxon>
        <taxon>Mollusca</taxon>
        <taxon>Bivalvia</taxon>
        <taxon>Autobranchia</taxon>
        <taxon>Pteriomorphia</taxon>
        <taxon>Pectinida</taxon>
        <taxon>Pectinoidea</taxon>
        <taxon>Pectinidae</taxon>
        <taxon>Mizuhopecten</taxon>
    </lineage>
</organism>
<evidence type="ECO:0000313" key="8">
    <source>
        <dbReference type="Proteomes" id="UP000242188"/>
    </source>
</evidence>
<evidence type="ECO:0000256" key="3">
    <source>
        <dbReference type="ARBA" id="ARBA00022833"/>
    </source>
</evidence>
<dbReference type="AlphaFoldDB" id="A0A210PYI8"/>
<evidence type="ECO:0000256" key="4">
    <source>
        <dbReference type="PROSITE-ProRule" id="PRU00175"/>
    </source>
</evidence>
<feature type="coiled-coil region" evidence="5">
    <location>
        <begin position="265"/>
        <end position="311"/>
    </location>
</feature>
<feature type="domain" description="RING-type" evidence="6">
    <location>
        <begin position="28"/>
        <end position="76"/>
    </location>
</feature>
<keyword evidence="1" id="KW-0479">Metal-binding</keyword>
<accession>A0A210PYI8</accession>
<dbReference type="PROSITE" id="PS00518">
    <property type="entry name" value="ZF_RING_1"/>
    <property type="match status" value="1"/>
</dbReference>
<dbReference type="InterPro" id="IPR011042">
    <property type="entry name" value="6-blade_b-propeller_TolB-like"/>
</dbReference>
<keyword evidence="3" id="KW-0862">Zinc</keyword>
<sequence length="668" mass="75015">MAEGGPRHQPSSIEGERRQSLDSQLLECPICLEQLRHPKSLPCLHSFCQECLGSYITKELSGKTASASSFSCPVCRKVTEPVSQSEAKETWAEQFPTNNLAVEMIKLSQKTSEKTTCRPCEKKGKMNVPVKLWCEQYNTFFCAACKVDHHDMFHEECEPKDIADVNMSAIMRREVSPNDCGKHNEKMEYYCEDHQLLGCSKCIIVDHRKCEVVMSIEESRDKLRNSSKIDDLMDLLHKCTEAMKTLIKDIGEQLQSIFYDQDTALKSLTDLRQNIDRRFDSLQKELTDKLITHFKEEKENLEVSRQQCERLMFAMQNTLTSSEEATMTDNTVGTICLFQRGQAEVASCKGLIQELEKSSVSTTLRHEYDTQTFDTNTDLTMGKIVVDKQQRNLPTTTLSVPLSERQLRIMGKFNIKLPSDKSNCTSCGIIYLHGGFIVLGDWANKNIKLFTENGDFLCNISMDGTPVDLCQVDDNTVAVMLREDTICMVSVEDLKLTLTSTIKLSMTTKGCYGITYRNNRFVVGKDTSLHSVSRKFGITSKIHTLKSRCLHLASDHQSGHVFASLHTNNPNESAVTRLSAGSSTDVLKSGVLKLTTGIDVDMEHNVYVCGYNSHNVIQMSGDGTHVRELLSSSDGIQKPRAISVCGDRVVITNQSPDQQNTVHVFQLV</sequence>
<gene>
    <name evidence="7" type="ORF">KP79_PYT11869</name>
</gene>
<protein>
    <submittedName>
        <fullName evidence="7">Tripartite motif-containing protein 3</fullName>
    </submittedName>
</protein>
<dbReference type="PROSITE" id="PS50089">
    <property type="entry name" value="ZF_RING_2"/>
    <property type="match status" value="1"/>
</dbReference>
<keyword evidence="8" id="KW-1185">Reference proteome</keyword>
<proteinExistence type="predicted"/>
<evidence type="ECO:0000259" key="6">
    <source>
        <dbReference type="PROSITE" id="PS50089"/>
    </source>
</evidence>
<evidence type="ECO:0000313" key="7">
    <source>
        <dbReference type="EMBL" id="OWF41545.1"/>
    </source>
</evidence>
<dbReference type="InterPro" id="IPR027370">
    <property type="entry name" value="Znf-RING_euk"/>
</dbReference>
<dbReference type="InterPro" id="IPR013083">
    <property type="entry name" value="Znf_RING/FYVE/PHD"/>
</dbReference>
<dbReference type="InterPro" id="IPR017907">
    <property type="entry name" value="Znf_RING_CS"/>
</dbReference>
<dbReference type="PANTHER" id="PTHR25462">
    <property type="entry name" value="BONUS, ISOFORM C-RELATED"/>
    <property type="match status" value="1"/>
</dbReference>
<dbReference type="SUPFAM" id="SSF101898">
    <property type="entry name" value="NHL repeat"/>
    <property type="match status" value="1"/>
</dbReference>
<name>A0A210PYI8_MIZYE</name>
<dbReference type="SUPFAM" id="SSF57850">
    <property type="entry name" value="RING/U-box"/>
    <property type="match status" value="1"/>
</dbReference>
<dbReference type="Proteomes" id="UP000242188">
    <property type="component" value="Unassembled WGS sequence"/>
</dbReference>
<dbReference type="EMBL" id="NEDP02005383">
    <property type="protein sequence ID" value="OWF41545.1"/>
    <property type="molecule type" value="Genomic_DNA"/>
</dbReference>
<keyword evidence="2 4" id="KW-0863">Zinc-finger</keyword>
<evidence type="ECO:0000256" key="2">
    <source>
        <dbReference type="ARBA" id="ARBA00022771"/>
    </source>
</evidence>
<keyword evidence="5" id="KW-0175">Coiled coil</keyword>
<comment type="caution">
    <text evidence="7">The sequence shown here is derived from an EMBL/GenBank/DDBJ whole genome shotgun (WGS) entry which is preliminary data.</text>
</comment>
<dbReference type="GO" id="GO:0008270">
    <property type="term" value="F:zinc ion binding"/>
    <property type="evidence" value="ECO:0007669"/>
    <property type="project" value="UniProtKB-KW"/>
</dbReference>
<dbReference type="Gene3D" id="3.30.160.60">
    <property type="entry name" value="Classic Zinc Finger"/>
    <property type="match status" value="1"/>
</dbReference>
<dbReference type="Pfam" id="PF13445">
    <property type="entry name" value="zf-RING_UBOX"/>
    <property type="match status" value="1"/>
</dbReference>
<dbReference type="SUPFAM" id="SSF57845">
    <property type="entry name" value="B-box zinc-binding domain"/>
    <property type="match status" value="1"/>
</dbReference>
<dbReference type="OrthoDB" id="6127955at2759"/>
<dbReference type="InterPro" id="IPR047153">
    <property type="entry name" value="TRIM45/56/19-like"/>
</dbReference>
<evidence type="ECO:0000256" key="5">
    <source>
        <dbReference type="SAM" id="Coils"/>
    </source>
</evidence>